<evidence type="ECO:0000313" key="4">
    <source>
        <dbReference type="Proteomes" id="UP000011087"/>
    </source>
</evidence>
<dbReference type="PaxDb" id="55529-EKX40227"/>
<reference evidence="4" key="2">
    <citation type="submission" date="2012-11" db="EMBL/GenBank/DDBJ databases">
        <authorList>
            <person name="Kuo A."/>
            <person name="Curtis B.A."/>
            <person name="Tanifuji G."/>
            <person name="Burki F."/>
            <person name="Gruber A."/>
            <person name="Irimia M."/>
            <person name="Maruyama S."/>
            <person name="Arias M.C."/>
            <person name="Ball S.G."/>
            <person name="Gile G.H."/>
            <person name="Hirakawa Y."/>
            <person name="Hopkins J.F."/>
            <person name="Rensing S.A."/>
            <person name="Schmutz J."/>
            <person name="Symeonidi A."/>
            <person name="Elias M."/>
            <person name="Eveleigh R.J."/>
            <person name="Herman E.K."/>
            <person name="Klute M.J."/>
            <person name="Nakayama T."/>
            <person name="Obornik M."/>
            <person name="Reyes-Prieto A."/>
            <person name="Armbrust E.V."/>
            <person name="Aves S.J."/>
            <person name="Beiko R.G."/>
            <person name="Coutinho P."/>
            <person name="Dacks J.B."/>
            <person name="Durnford D.G."/>
            <person name="Fast N.M."/>
            <person name="Green B.R."/>
            <person name="Grisdale C."/>
            <person name="Hempe F."/>
            <person name="Henrissat B."/>
            <person name="Hoppner M.P."/>
            <person name="Ishida K.-I."/>
            <person name="Kim E."/>
            <person name="Koreny L."/>
            <person name="Kroth P.G."/>
            <person name="Liu Y."/>
            <person name="Malik S.-B."/>
            <person name="Maier U.G."/>
            <person name="McRose D."/>
            <person name="Mock T."/>
            <person name="Neilson J.A."/>
            <person name="Onodera N.T."/>
            <person name="Poole A.M."/>
            <person name="Pritham E.J."/>
            <person name="Richards T.A."/>
            <person name="Rocap G."/>
            <person name="Roy S.W."/>
            <person name="Sarai C."/>
            <person name="Schaack S."/>
            <person name="Shirato S."/>
            <person name="Slamovits C.H."/>
            <person name="Spencer D.F."/>
            <person name="Suzuki S."/>
            <person name="Worden A.Z."/>
            <person name="Zauner S."/>
            <person name="Barry K."/>
            <person name="Bell C."/>
            <person name="Bharti A.K."/>
            <person name="Crow J.A."/>
            <person name="Grimwood J."/>
            <person name="Kramer R."/>
            <person name="Lindquist E."/>
            <person name="Lucas S."/>
            <person name="Salamov A."/>
            <person name="McFadden G.I."/>
            <person name="Lane C.E."/>
            <person name="Keeling P.J."/>
            <person name="Gray M.W."/>
            <person name="Grigoriev I.V."/>
            <person name="Archibald J.M."/>
        </authorList>
    </citation>
    <scope>NUCLEOTIDE SEQUENCE</scope>
    <source>
        <strain evidence="4">CCMP2712</strain>
    </source>
</reference>
<feature type="region of interest" description="Disordered" evidence="1">
    <location>
        <begin position="23"/>
        <end position="61"/>
    </location>
</feature>
<dbReference type="HOGENOM" id="CLU_2927472_0_0_1"/>
<feature type="compositionally biased region" description="Basic and acidic residues" evidence="1">
    <location>
        <begin position="27"/>
        <end position="38"/>
    </location>
</feature>
<keyword evidence="4" id="KW-1185">Reference proteome</keyword>
<proteinExistence type="predicted"/>
<dbReference type="EMBL" id="JH993033">
    <property type="protein sequence ID" value="EKX40227.1"/>
    <property type="molecule type" value="Genomic_DNA"/>
</dbReference>
<name>L1IVU3_GUITC</name>
<reference evidence="2 4" key="1">
    <citation type="journal article" date="2012" name="Nature">
        <title>Algal genomes reveal evolutionary mosaicism and the fate of nucleomorphs.</title>
        <authorList>
            <consortium name="DOE Joint Genome Institute"/>
            <person name="Curtis B.A."/>
            <person name="Tanifuji G."/>
            <person name="Burki F."/>
            <person name="Gruber A."/>
            <person name="Irimia M."/>
            <person name="Maruyama S."/>
            <person name="Arias M.C."/>
            <person name="Ball S.G."/>
            <person name="Gile G.H."/>
            <person name="Hirakawa Y."/>
            <person name="Hopkins J.F."/>
            <person name="Kuo A."/>
            <person name="Rensing S.A."/>
            <person name="Schmutz J."/>
            <person name="Symeonidi A."/>
            <person name="Elias M."/>
            <person name="Eveleigh R.J."/>
            <person name="Herman E.K."/>
            <person name="Klute M.J."/>
            <person name="Nakayama T."/>
            <person name="Obornik M."/>
            <person name="Reyes-Prieto A."/>
            <person name="Armbrust E.V."/>
            <person name="Aves S.J."/>
            <person name="Beiko R.G."/>
            <person name="Coutinho P."/>
            <person name="Dacks J.B."/>
            <person name="Durnford D.G."/>
            <person name="Fast N.M."/>
            <person name="Green B.R."/>
            <person name="Grisdale C.J."/>
            <person name="Hempel F."/>
            <person name="Henrissat B."/>
            <person name="Hoppner M.P."/>
            <person name="Ishida K."/>
            <person name="Kim E."/>
            <person name="Koreny L."/>
            <person name="Kroth P.G."/>
            <person name="Liu Y."/>
            <person name="Malik S.B."/>
            <person name="Maier U.G."/>
            <person name="McRose D."/>
            <person name="Mock T."/>
            <person name="Neilson J.A."/>
            <person name="Onodera N.T."/>
            <person name="Poole A.M."/>
            <person name="Pritham E.J."/>
            <person name="Richards T.A."/>
            <person name="Rocap G."/>
            <person name="Roy S.W."/>
            <person name="Sarai C."/>
            <person name="Schaack S."/>
            <person name="Shirato S."/>
            <person name="Slamovits C.H."/>
            <person name="Spencer D.F."/>
            <person name="Suzuki S."/>
            <person name="Worden A.Z."/>
            <person name="Zauner S."/>
            <person name="Barry K."/>
            <person name="Bell C."/>
            <person name="Bharti A.K."/>
            <person name="Crow J.A."/>
            <person name="Grimwood J."/>
            <person name="Kramer R."/>
            <person name="Lindquist E."/>
            <person name="Lucas S."/>
            <person name="Salamov A."/>
            <person name="McFadden G.I."/>
            <person name="Lane C.E."/>
            <person name="Keeling P.J."/>
            <person name="Gray M.W."/>
            <person name="Grigoriev I.V."/>
            <person name="Archibald J.M."/>
        </authorList>
    </citation>
    <scope>NUCLEOTIDE SEQUENCE</scope>
    <source>
        <strain evidence="2 4">CCMP2712</strain>
    </source>
</reference>
<dbReference type="RefSeq" id="XP_005827207.1">
    <property type="nucleotide sequence ID" value="XM_005827150.1"/>
</dbReference>
<dbReference type="EnsemblProtists" id="EKX40227">
    <property type="protein sequence ID" value="EKX40227"/>
    <property type="gene ID" value="GUITHDRAFT_154193"/>
</dbReference>
<gene>
    <name evidence="2" type="ORF">GUITHDRAFT_154193</name>
</gene>
<dbReference type="KEGG" id="gtt:GUITHDRAFT_154193"/>
<sequence>MALPHNRSPHDLNSFLQLLQPLSCARPRGDGRAVKDENPESPSSRSSHGLRRDWQPLSFRT</sequence>
<accession>L1IVU3</accession>
<evidence type="ECO:0000313" key="2">
    <source>
        <dbReference type="EMBL" id="EKX40227.1"/>
    </source>
</evidence>
<evidence type="ECO:0000256" key="1">
    <source>
        <dbReference type="SAM" id="MobiDB-lite"/>
    </source>
</evidence>
<dbReference type="Proteomes" id="UP000011087">
    <property type="component" value="Unassembled WGS sequence"/>
</dbReference>
<evidence type="ECO:0000313" key="3">
    <source>
        <dbReference type="EnsemblProtists" id="EKX40227"/>
    </source>
</evidence>
<organism evidence="2">
    <name type="scientific">Guillardia theta (strain CCMP2712)</name>
    <name type="common">Cryptophyte</name>
    <dbReference type="NCBI Taxonomy" id="905079"/>
    <lineage>
        <taxon>Eukaryota</taxon>
        <taxon>Cryptophyceae</taxon>
        <taxon>Pyrenomonadales</taxon>
        <taxon>Geminigeraceae</taxon>
        <taxon>Guillardia</taxon>
    </lineage>
</organism>
<dbReference type="GeneID" id="17296992"/>
<protein>
    <submittedName>
        <fullName evidence="2 3">Uncharacterized protein</fullName>
    </submittedName>
</protein>
<reference evidence="3" key="3">
    <citation type="submission" date="2016-03" db="UniProtKB">
        <authorList>
            <consortium name="EnsemblProtists"/>
        </authorList>
    </citation>
    <scope>IDENTIFICATION</scope>
</reference>
<dbReference type="AlphaFoldDB" id="L1IVU3"/>